<dbReference type="Pfam" id="PF07730">
    <property type="entry name" value="HisKA_3"/>
    <property type="match status" value="1"/>
</dbReference>
<keyword evidence="3" id="KW-0597">Phosphoprotein</keyword>
<feature type="transmembrane region" description="Helical" evidence="9">
    <location>
        <begin position="12"/>
        <end position="34"/>
    </location>
</feature>
<evidence type="ECO:0000256" key="7">
    <source>
        <dbReference type="ARBA" id="ARBA00022840"/>
    </source>
</evidence>
<protein>
    <recommendedName>
        <fullName evidence="2">histidine kinase</fullName>
        <ecNumber evidence="2">2.7.13.3</ecNumber>
    </recommendedName>
</protein>
<dbReference type="CDD" id="cd16917">
    <property type="entry name" value="HATPase_UhpB-NarQ-NarX-like"/>
    <property type="match status" value="1"/>
</dbReference>
<evidence type="ECO:0000256" key="8">
    <source>
        <dbReference type="ARBA" id="ARBA00023012"/>
    </source>
</evidence>
<dbReference type="InterPro" id="IPR050482">
    <property type="entry name" value="Sensor_HK_TwoCompSys"/>
</dbReference>
<dbReference type="PANTHER" id="PTHR24421:SF10">
    <property type="entry name" value="NITRATE_NITRITE SENSOR PROTEIN NARQ"/>
    <property type="match status" value="1"/>
</dbReference>
<keyword evidence="8" id="KW-0902">Two-component regulatory system</keyword>
<keyword evidence="9" id="KW-0812">Transmembrane</keyword>
<dbReference type="EC" id="2.7.13.3" evidence="2"/>
<reference evidence="12" key="1">
    <citation type="submission" date="2024-06" db="EMBL/GenBank/DDBJ databases">
        <title>Streptomyces sp. strain HUAS MG91 genome sequences.</title>
        <authorList>
            <person name="Mo P."/>
        </authorList>
    </citation>
    <scope>NUCLEOTIDE SEQUENCE</scope>
    <source>
        <strain evidence="12">HUAS MG91</strain>
    </source>
</reference>
<dbReference type="GO" id="GO:0046983">
    <property type="term" value="F:protein dimerization activity"/>
    <property type="evidence" value="ECO:0007669"/>
    <property type="project" value="InterPro"/>
</dbReference>
<dbReference type="Pfam" id="PF02518">
    <property type="entry name" value="HATPase_c"/>
    <property type="match status" value="1"/>
</dbReference>
<evidence type="ECO:0000256" key="5">
    <source>
        <dbReference type="ARBA" id="ARBA00022741"/>
    </source>
</evidence>
<dbReference type="RefSeq" id="WP_353945630.1">
    <property type="nucleotide sequence ID" value="NZ_CP159534.1"/>
</dbReference>
<evidence type="ECO:0000259" key="11">
    <source>
        <dbReference type="Pfam" id="PF07730"/>
    </source>
</evidence>
<feature type="domain" description="Histidine kinase/HSP90-like ATPase" evidence="10">
    <location>
        <begin position="293"/>
        <end position="378"/>
    </location>
</feature>
<evidence type="ECO:0000256" key="1">
    <source>
        <dbReference type="ARBA" id="ARBA00000085"/>
    </source>
</evidence>
<keyword evidence="7" id="KW-0067">ATP-binding</keyword>
<dbReference type="PANTHER" id="PTHR24421">
    <property type="entry name" value="NITRATE/NITRITE SENSOR PROTEIN NARX-RELATED"/>
    <property type="match status" value="1"/>
</dbReference>
<evidence type="ECO:0000256" key="6">
    <source>
        <dbReference type="ARBA" id="ARBA00022777"/>
    </source>
</evidence>
<evidence type="ECO:0000256" key="4">
    <source>
        <dbReference type="ARBA" id="ARBA00022679"/>
    </source>
</evidence>
<gene>
    <name evidence="12" type="ORF">ABII15_31290</name>
</gene>
<dbReference type="EMBL" id="CP159534">
    <property type="protein sequence ID" value="XCJ74183.1"/>
    <property type="molecule type" value="Genomic_DNA"/>
</dbReference>
<evidence type="ECO:0000259" key="10">
    <source>
        <dbReference type="Pfam" id="PF02518"/>
    </source>
</evidence>
<feature type="domain" description="Signal transduction histidine kinase subgroup 3 dimerisation and phosphoacceptor" evidence="11">
    <location>
        <begin position="177"/>
        <end position="242"/>
    </location>
</feature>
<sequence length="382" mass="39387">MNTTSTFRGAAWGGLALYPLAVALALFGFSFVAPEARALGVALSAVLLAGVVRRAPLPGLSLILLGTLLAAFAQPSGGPWGGSREVTLLAFGAADVALGHLVATRPRWQWGTGVAVSLVVQAIGIGFLARPENMVGGVVVALLALLVACMVGLLAGERRAHAEALRSRVVADAVTAERMRIARELHDMVSHSIGVIAIQSGVAARVVESRPREAREALSAIEDTSRETLAGLRRTLVALRGADAPAGTAPLAPAAGLGDLDALAAATGRDAGVRVDVVRTGPERALPPDIDLAAYRIVQESLTNVVRHAHVDVCRVDVRWSDDALVLEITDAGTGGSATVPGMGITGMRERVSLLHGEFSAGPGPEGGFRVTARIPLPEAGR</sequence>
<dbReference type="GO" id="GO:0005524">
    <property type="term" value="F:ATP binding"/>
    <property type="evidence" value="ECO:0007669"/>
    <property type="project" value="UniProtKB-KW"/>
</dbReference>
<feature type="transmembrane region" description="Helical" evidence="9">
    <location>
        <begin position="55"/>
        <end position="74"/>
    </location>
</feature>
<comment type="catalytic activity">
    <reaction evidence="1">
        <text>ATP + protein L-histidine = ADP + protein N-phospho-L-histidine.</text>
        <dbReference type="EC" id="2.7.13.3"/>
    </reaction>
</comment>
<evidence type="ECO:0000256" key="9">
    <source>
        <dbReference type="SAM" id="Phobius"/>
    </source>
</evidence>
<name>A0AAU8J193_9ACTN</name>
<dbReference type="KEGG" id="stac:ABII15_31290"/>
<dbReference type="InterPro" id="IPR011712">
    <property type="entry name" value="Sig_transdc_His_kin_sub3_dim/P"/>
</dbReference>
<dbReference type="GO" id="GO:0000155">
    <property type="term" value="F:phosphorelay sensor kinase activity"/>
    <property type="evidence" value="ECO:0007669"/>
    <property type="project" value="InterPro"/>
</dbReference>
<dbReference type="Gene3D" id="1.20.5.1930">
    <property type="match status" value="1"/>
</dbReference>
<feature type="transmembrane region" description="Helical" evidence="9">
    <location>
        <begin position="86"/>
        <end position="103"/>
    </location>
</feature>
<keyword evidence="5" id="KW-0547">Nucleotide-binding</keyword>
<evidence type="ECO:0000313" key="12">
    <source>
        <dbReference type="EMBL" id="XCJ74183.1"/>
    </source>
</evidence>
<keyword evidence="4" id="KW-0808">Transferase</keyword>
<dbReference type="GO" id="GO:0016020">
    <property type="term" value="C:membrane"/>
    <property type="evidence" value="ECO:0007669"/>
    <property type="project" value="InterPro"/>
</dbReference>
<dbReference type="SUPFAM" id="SSF55874">
    <property type="entry name" value="ATPase domain of HSP90 chaperone/DNA topoisomerase II/histidine kinase"/>
    <property type="match status" value="1"/>
</dbReference>
<accession>A0AAU8J193</accession>
<dbReference type="InterPro" id="IPR036890">
    <property type="entry name" value="HATPase_C_sf"/>
</dbReference>
<evidence type="ECO:0000256" key="2">
    <source>
        <dbReference type="ARBA" id="ARBA00012438"/>
    </source>
</evidence>
<feature type="transmembrane region" description="Helical" evidence="9">
    <location>
        <begin position="110"/>
        <end position="129"/>
    </location>
</feature>
<keyword evidence="6 12" id="KW-0418">Kinase</keyword>
<evidence type="ECO:0000256" key="3">
    <source>
        <dbReference type="ARBA" id="ARBA00022553"/>
    </source>
</evidence>
<dbReference type="Gene3D" id="3.30.565.10">
    <property type="entry name" value="Histidine kinase-like ATPase, C-terminal domain"/>
    <property type="match status" value="1"/>
</dbReference>
<keyword evidence="9" id="KW-0472">Membrane</keyword>
<dbReference type="AlphaFoldDB" id="A0AAU8J193"/>
<proteinExistence type="predicted"/>
<keyword evidence="9" id="KW-1133">Transmembrane helix</keyword>
<feature type="transmembrane region" description="Helical" evidence="9">
    <location>
        <begin position="135"/>
        <end position="156"/>
    </location>
</feature>
<organism evidence="12">
    <name type="scientific">Streptomyces tabacisoli</name>
    <dbReference type="NCBI Taxonomy" id="3156398"/>
    <lineage>
        <taxon>Bacteria</taxon>
        <taxon>Bacillati</taxon>
        <taxon>Actinomycetota</taxon>
        <taxon>Actinomycetes</taxon>
        <taxon>Kitasatosporales</taxon>
        <taxon>Streptomycetaceae</taxon>
        <taxon>Streptomyces</taxon>
    </lineage>
</organism>
<dbReference type="InterPro" id="IPR003594">
    <property type="entry name" value="HATPase_dom"/>
</dbReference>